<name>A0ABY3CGI7_9GAMM</name>
<comment type="caution">
    <text evidence="3">The sequence shown here is derived from an EMBL/GenBank/DDBJ whole genome shotgun (WGS) entry which is preliminary data.</text>
</comment>
<sequence>MENLGNKETNDTVSLAAIILTFNEETHIERCIQSVFQVTKRVFVVDSFSADRTVECARMLGVEIYQHTFKNHADQLAWALENLPVDTDWVMRVDADEVISAALAEEIRAELSLNCSATHGYLFYRLVCFQGKEIRYGGISHWVLRLWRNGSAKIESRWMDEHMVLEHGNTKHLNGDFFDDNLNNITWWTHKHNSYATREAIDLLNIKHKFLPVSSNNHDLTSQARYVRWLKENLYLHLPLGLRAFLFFCYRMIFRLGVLDGSSGFIFHFLQGFWYRFLVDVKIREVERRMRREKIDCVEAIQREFGVNPLL</sequence>
<protein>
    <submittedName>
        <fullName evidence="3">Glycosyltransferase family 2 protein</fullName>
    </submittedName>
</protein>
<dbReference type="InterPro" id="IPR029044">
    <property type="entry name" value="Nucleotide-diphossugar_trans"/>
</dbReference>
<reference evidence="3 4" key="1">
    <citation type="journal article" date="2019" name="Antonie Van Leeuwenhoek">
        <title>Description of 'Ca. Methylobacter oryzae' KRF1, a novel species from the environmentally important Methylobacter clade 2.</title>
        <authorList>
            <person name="Khatri K."/>
            <person name="Mohite J.A."/>
            <person name="Pandit P.S."/>
            <person name="Bahulikar R."/>
            <person name="Rahalkar M.C."/>
        </authorList>
    </citation>
    <scope>NUCLEOTIDE SEQUENCE [LARGE SCALE GENOMIC DNA]</scope>
    <source>
        <strain evidence="3 4">KRF1</strain>
    </source>
</reference>
<dbReference type="Gene3D" id="3.90.550.10">
    <property type="entry name" value="Spore Coat Polysaccharide Biosynthesis Protein SpsA, Chain A"/>
    <property type="match status" value="1"/>
</dbReference>
<proteinExistence type="inferred from homology"/>
<dbReference type="CDD" id="cd02511">
    <property type="entry name" value="Beta4Glucosyltransferase"/>
    <property type="match status" value="1"/>
</dbReference>
<dbReference type="SUPFAM" id="SSF53448">
    <property type="entry name" value="Nucleotide-diphospho-sugar transferases"/>
    <property type="match status" value="1"/>
</dbReference>
<evidence type="ECO:0000256" key="1">
    <source>
        <dbReference type="ARBA" id="ARBA00038494"/>
    </source>
</evidence>
<dbReference type="Proteomes" id="UP000733744">
    <property type="component" value="Unassembled WGS sequence"/>
</dbReference>
<organism evidence="3 4">
    <name type="scientific">Candidatus Methylobacter oryzae</name>
    <dbReference type="NCBI Taxonomy" id="2497749"/>
    <lineage>
        <taxon>Bacteria</taxon>
        <taxon>Pseudomonadati</taxon>
        <taxon>Pseudomonadota</taxon>
        <taxon>Gammaproteobacteria</taxon>
        <taxon>Methylococcales</taxon>
        <taxon>Methylococcaceae</taxon>
        <taxon>Methylobacter</taxon>
    </lineage>
</organism>
<accession>A0ABY3CGI7</accession>
<gene>
    <name evidence="3" type="ORF">EKO24_003325</name>
</gene>
<feature type="domain" description="Glycosyltransferase 2-like" evidence="2">
    <location>
        <begin position="18"/>
        <end position="106"/>
    </location>
</feature>
<evidence type="ECO:0000313" key="4">
    <source>
        <dbReference type="Proteomes" id="UP000733744"/>
    </source>
</evidence>
<evidence type="ECO:0000259" key="2">
    <source>
        <dbReference type="Pfam" id="PF00535"/>
    </source>
</evidence>
<dbReference type="InterPro" id="IPR001173">
    <property type="entry name" value="Glyco_trans_2-like"/>
</dbReference>
<keyword evidence="4" id="KW-1185">Reference proteome</keyword>
<evidence type="ECO:0000313" key="3">
    <source>
        <dbReference type="EMBL" id="TRX01777.1"/>
    </source>
</evidence>
<dbReference type="PANTHER" id="PTHR43630">
    <property type="entry name" value="POLY-BETA-1,6-N-ACETYL-D-GLUCOSAMINE SYNTHASE"/>
    <property type="match status" value="1"/>
</dbReference>
<dbReference type="Pfam" id="PF00535">
    <property type="entry name" value="Glycos_transf_2"/>
    <property type="match status" value="1"/>
</dbReference>
<dbReference type="EMBL" id="RYFG02000018">
    <property type="protein sequence ID" value="TRX01777.1"/>
    <property type="molecule type" value="Genomic_DNA"/>
</dbReference>
<dbReference type="RefSeq" id="WP_127028995.1">
    <property type="nucleotide sequence ID" value="NZ_RYFG02000018.1"/>
</dbReference>
<comment type="similarity">
    <text evidence="1">Belongs to the glycosyltransferase 2 family. WaaE/KdtX subfamily.</text>
</comment>
<dbReference type="PANTHER" id="PTHR43630:SF2">
    <property type="entry name" value="GLYCOSYLTRANSFERASE"/>
    <property type="match status" value="1"/>
</dbReference>